<evidence type="ECO:0000313" key="3">
    <source>
        <dbReference type="Proteomes" id="UP000299102"/>
    </source>
</evidence>
<reference evidence="2 3" key="1">
    <citation type="journal article" date="2019" name="Commun. Biol.">
        <title>The bagworm genome reveals a unique fibroin gene that provides high tensile strength.</title>
        <authorList>
            <person name="Kono N."/>
            <person name="Nakamura H."/>
            <person name="Ohtoshi R."/>
            <person name="Tomita M."/>
            <person name="Numata K."/>
            <person name="Arakawa K."/>
        </authorList>
    </citation>
    <scope>NUCLEOTIDE SEQUENCE [LARGE SCALE GENOMIC DNA]</scope>
</reference>
<feature type="region of interest" description="Disordered" evidence="1">
    <location>
        <begin position="1"/>
        <end position="25"/>
    </location>
</feature>
<dbReference type="Proteomes" id="UP000299102">
    <property type="component" value="Unassembled WGS sequence"/>
</dbReference>
<protein>
    <submittedName>
        <fullName evidence="2">Uncharacterized protein</fullName>
    </submittedName>
</protein>
<gene>
    <name evidence="2" type="ORF">EVAR_17974_1</name>
</gene>
<organism evidence="2 3">
    <name type="scientific">Eumeta variegata</name>
    <name type="common">Bagworm moth</name>
    <name type="synonym">Eumeta japonica</name>
    <dbReference type="NCBI Taxonomy" id="151549"/>
    <lineage>
        <taxon>Eukaryota</taxon>
        <taxon>Metazoa</taxon>
        <taxon>Ecdysozoa</taxon>
        <taxon>Arthropoda</taxon>
        <taxon>Hexapoda</taxon>
        <taxon>Insecta</taxon>
        <taxon>Pterygota</taxon>
        <taxon>Neoptera</taxon>
        <taxon>Endopterygota</taxon>
        <taxon>Lepidoptera</taxon>
        <taxon>Glossata</taxon>
        <taxon>Ditrysia</taxon>
        <taxon>Tineoidea</taxon>
        <taxon>Psychidae</taxon>
        <taxon>Oiketicinae</taxon>
        <taxon>Eumeta</taxon>
    </lineage>
</organism>
<proteinExistence type="predicted"/>
<sequence>MLNAQRSGSSPAPPDIHPASGSPCWSPIVTYDEVLARKAPTRRPRADNFHADQPRCTRCRYTRRRVGRDYRFPLGTIFAYLSRLTDIHQSFHASSPISGA</sequence>
<evidence type="ECO:0000313" key="2">
    <source>
        <dbReference type="EMBL" id="GBP31483.1"/>
    </source>
</evidence>
<name>A0A4C1UYB3_EUMVA</name>
<evidence type="ECO:0000256" key="1">
    <source>
        <dbReference type="SAM" id="MobiDB-lite"/>
    </source>
</evidence>
<comment type="caution">
    <text evidence="2">The sequence shown here is derived from an EMBL/GenBank/DDBJ whole genome shotgun (WGS) entry which is preliminary data.</text>
</comment>
<keyword evidence="3" id="KW-1185">Reference proteome</keyword>
<accession>A0A4C1UYB3</accession>
<dbReference type="AlphaFoldDB" id="A0A4C1UYB3"/>
<dbReference type="EMBL" id="BGZK01000246">
    <property type="protein sequence ID" value="GBP31483.1"/>
    <property type="molecule type" value="Genomic_DNA"/>
</dbReference>
<feature type="compositionally biased region" description="Polar residues" evidence="1">
    <location>
        <begin position="1"/>
        <end position="10"/>
    </location>
</feature>